<evidence type="ECO:0000256" key="6">
    <source>
        <dbReference type="SAM" id="Coils"/>
    </source>
</evidence>
<evidence type="ECO:0000313" key="9">
    <source>
        <dbReference type="EMBL" id="KAG0554017.1"/>
    </source>
</evidence>
<evidence type="ECO:0000256" key="1">
    <source>
        <dbReference type="ARBA" id="ARBA00004123"/>
    </source>
</evidence>
<evidence type="ECO:0000256" key="8">
    <source>
        <dbReference type="SAM" id="Phobius"/>
    </source>
</evidence>
<dbReference type="EMBL" id="CM026433">
    <property type="protein sequence ID" value="KAG0554017.1"/>
    <property type="molecule type" value="Genomic_DNA"/>
</dbReference>
<evidence type="ECO:0000256" key="2">
    <source>
        <dbReference type="ARBA" id="ARBA00010313"/>
    </source>
</evidence>
<dbReference type="GO" id="GO:0008380">
    <property type="term" value="P:RNA splicing"/>
    <property type="evidence" value="ECO:0007669"/>
    <property type="project" value="UniProtKB-KW"/>
</dbReference>
<comment type="subcellular location">
    <subcellularLocation>
        <location evidence="1">Nucleus</location>
    </subcellularLocation>
</comment>
<organism evidence="9 10">
    <name type="scientific">Ceratodon purpureus</name>
    <name type="common">Fire moss</name>
    <name type="synonym">Dicranum purpureum</name>
    <dbReference type="NCBI Taxonomy" id="3225"/>
    <lineage>
        <taxon>Eukaryota</taxon>
        <taxon>Viridiplantae</taxon>
        <taxon>Streptophyta</taxon>
        <taxon>Embryophyta</taxon>
        <taxon>Bryophyta</taxon>
        <taxon>Bryophytina</taxon>
        <taxon>Bryopsida</taxon>
        <taxon>Dicranidae</taxon>
        <taxon>Pseudoditrichales</taxon>
        <taxon>Ditrichaceae</taxon>
        <taxon>Ceratodon</taxon>
    </lineage>
</organism>
<dbReference type="AlphaFoldDB" id="A0A8T0G6C3"/>
<dbReference type="GO" id="GO:0005634">
    <property type="term" value="C:nucleus"/>
    <property type="evidence" value="ECO:0007669"/>
    <property type="project" value="UniProtKB-SubCell"/>
</dbReference>
<dbReference type="InterPro" id="IPR033757">
    <property type="entry name" value="WTAP"/>
</dbReference>
<keyword evidence="3" id="KW-0507">mRNA processing</keyword>
<dbReference type="GO" id="GO:0016556">
    <property type="term" value="P:mRNA modification"/>
    <property type="evidence" value="ECO:0007669"/>
    <property type="project" value="InterPro"/>
</dbReference>
<keyword evidence="8" id="KW-0472">Membrane</keyword>
<dbReference type="PANTHER" id="PTHR15217">
    <property type="entry name" value="WILMS' TUMOR 1-ASSOCIATING PROTEIN"/>
    <property type="match status" value="1"/>
</dbReference>
<evidence type="ECO:0000313" key="10">
    <source>
        <dbReference type="Proteomes" id="UP000822688"/>
    </source>
</evidence>
<evidence type="ECO:0000256" key="3">
    <source>
        <dbReference type="ARBA" id="ARBA00022664"/>
    </source>
</evidence>
<reference evidence="9" key="1">
    <citation type="submission" date="2020-06" db="EMBL/GenBank/DDBJ databases">
        <title>WGS assembly of Ceratodon purpureus strain R40.</title>
        <authorList>
            <person name="Carey S.B."/>
            <person name="Jenkins J."/>
            <person name="Shu S."/>
            <person name="Lovell J.T."/>
            <person name="Sreedasyam A."/>
            <person name="Maumus F."/>
            <person name="Tiley G.P."/>
            <person name="Fernandez-Pozo N."/>
            <person name="Barry K."/>
            <person name="Chen C."/>
            <person name="Wang M."/>
            <person name="Lipzen A."/>
            <person name="Daum C."/>
            <person name="Saski C.A."/>
            <person name="Payton A.C."/>
            <person name="Mcbreen J.C."/>
            <person name="Conrad R.E."/>
            <person name="Kollar L.M."/>
            <person name="Olsson S."/>
            <person name="Huttunen S."/>
            <person name="Landis J.B."/>
            <person name="Wickett N.J."/>
            <person name="Johnson M.G."/>
            <person name="Rensing S.A."/>
            <person name="Grimwood J."/>
            <person name="Schmutz J."/>
            <person name="Mcdaniel S.F."/>
        </authorList>
    </citation>
    <scope>NUCLEOTIDE SEQUENCE</scope>
    <source>
        <strain evidence="9">R40</strain>
    </source>
</reference>
<name>A0A8T0G6C3_CERPU</name>
<dbReference type="Pfam" id="PF17098">
    <property type="entry name" value="Wtap"/>
    <property type="match status" value="1"/>
</dbReference>
<keyword evidence="5" id="KW-0539">Nucleus</keyword>
<proteinExistence type="inferred from homology"/>
<feature type="compositionally biased region" description="Basic and acidic residues" evidence="7">
    <location>
        <begin position="345"/>
        <end position="360"/>
    </location>
</feature>
<keyword evidence="8" id="KW-0812">Transmembrane</keyword>
<evidence type="ECO:0000256" key="7">
    <source>
        <dbReference type="SAM" id="MobiDB-lite"/>
    </source>
</evidence>
<feature type="coiled-coil region" evidence="6">
    <location>
        <begin position="107"/>
        <end position="176"/>
    </location>
</feature>
<dbReference type="GO" id="GO:0006397">
    <property type="term" value="P:mRNA processing"/>
    <property type="evidence" value="ECO:0007669"/>
    <property type="project" value="UniProtKB-KW"/>
</dbReference>
<comment type="caution">
    <text evidence="9">The sequence shown here is derived from an EMBL/GenBank/DDBJ whole genome shotgun (WGS) entry which is preliminary data.</text>
</comment>
<feature type="region of interest" description="Disordered" evidence="7">
    <location>
        <begin position="345"/>
        <end position="375"/>
    </location>
</feature>
<dbReference type="PANTHER" id="PTHR15217:SF0">
    <property type="entry name" value="PRE-MRNA-SPLICING REGULATOR WTAP"/>
    <property type="match status" value="1"/>
</dbReference>
<comment type="similarity">
    <text evidence="2">Belongs to the fl(2)d family.</text>
</comment>
<keyword evidence="6" id="KW-0175">Coiled coil</keyword>
<keyword evidence="8" id="KW-1133">Transmembrane helix</keyword>
<evidence type="ECO:0000256" key="5">
    <source>
        <dbReference type="ARBA" id="ARBA00023242"/>
    </source>
</evidence>
<accession>A0A8T0G6C3</accession>
<dbReference type="Proteomes" id="UP000822688">
    <property type="component" value="Chromosome 12"/>
</dbReference>
<evidence type="ECO:0000256" key="4">
    <source>
        <dbReference type="ARBA" id="ARBA00023187"/>
    </source>
</evidence>
<dbReference type="GO" id="GO:0000381">
    <property type="term" value="P:regulation of alternative mRNA splicing, via spliceosome"/>
    <property type="evidence" value="ECO:0007669"/>
    <property type="project" value="InterPro"/>
</dbReference>
<feature type="transmembrane region" description="Helical" evidence="8">
    <location>
        <begin position="20"/>
        <end position="43"/>
    </location>
</feature>
<gene>
    <name evidence="9" type="ORF">KC19_12G056600</name>
</gene>
<sequence length="375" mass="42624">MCNCVHGLEKLILGLTLMNAIVIAGVELIARHVLMLLFLFYFLSMREDSFDFDGDTGGENGLTGVKREFADLDDDEEELYPAKKIYSSSGPGSDHATTTILNLRSSLDERDSTIAALKASLDAANEELEKWKNAFAQDPSLPPGATDDPAVVVQAMQKLQTSESQLKEQILTAKRREGVLLVKLASTDQEVVDLKSTVHDLKLMLKPSIQQTRRLLLDPAIHAEFTRMKKELEAAEKRVKELKDDLAAVQFTPHSKHGKLLMAKCRTLQEENTEIGREASEGKVHELDTRLAAQKYLNTELRRCYQELYETAEDSNYELERSQQTVYNLQRQLQKKDHQLVELRKQIDEQSRREDPTPIREDEDQQVLEKDAERS</sequence>
<keyword evidence="4" id="KW-0508">mRNA splicing</keyword>
<keyword evidence="10" id="KW-1185">Reference proteome</keyword>
<protein>
    <submittedName>
        <fullName evidence="9">Uncharacterized protein</fullName>
    </submittedName>
</protein>
<feature type="coiled-coil region" evidence="6">
    <location>
        <begin position="225"/>
        <end position="252"/>
    </location>
</feature>